<evidence type="ECO:0000313" key="2">
    <source>
        <dbReference type="EMBL" id="KKK77244.1"/>
    </source>
</evidence>
<gene>
    <name evidence="2" type="ORF">LCGC14_2855570</name>
</gene>
<reference evidence="2" key="1">
    <citation type="journal article" date="2015" name="Nature">
        <title>Complex archaea that bridge the gap between prokaryotes and eukaryotes.</title>
        <authorList>
            <person name="Spang A."/>
            <person name="Saw J.H."/>
            <person name="Jorgensen S.L."/>
            <person name="Zaremba-Niedzwiedzka K."/>
            <person name="Martijn J."/>
            <person name="Lind A.E."/>
            <person name="van Eijk R."/>
            <person name="Schleper C."/>
            <person name="Guy L."/>
            <person name="Ettema T.J."/>
        </authorList>
    </citation>
    <scope>NUCLEOTIDE SEQUENCE</scope>
</reference>
<dbReference type="AlphaFoldDB" id="A0A0F9AFF0"/>
<organism evidence="2">
    <name type="scientific">marine sediment metagenome</name>
    <dbReference type="NCBI Taxonomy" id="412755"/>
    <lineage>
        <taxon>unclassified sequences</taxon>
        <taxon>metagenomes</taxon>
        <taxon>ecological metagenomes</taxon>
    </lineage>
</organism>
<evidence type="ECO:0000256" key="1">
    <source>
        <dbReference type="SAM" id="MobiDB-lite"/>
    </source>
</evidence>
<proteinExistence type="predicted"/>
<comment type="caution">
    <text evidence="2">The sequence shown here is derived from an EMBL/GenBank/DDBJ whole genome shotgun (WGS) entry which is preliminary data.</text>
</comment>
<feature type="non-terminal residue" evidence="2">
    <location>
        <position position="1"/>
    </location>
</feature>
<dbReference type="EMBL" id="LAZR01055047">
    <property type="protein sequence ID" value="KKK77244.1"/>
    <property type="molecule type" value="Genomic_DNA"/>
</dbReference>
<feature type="region of interest" description="Disordered" evidence="1">
    <location>
        <begin position="147"/>
        <end position="167"/>
    </location>
</feature>
<feature type="compositionally biased region" description="Low complexity" evidence="1">
    <location>
        <begin position="149"/>
        <end position="167"/>
    </location>
</feature>
<protein>
    <submittedName>
        <fullName evidence="2">Uncharacterized protein</fullName>
    </submittedName>
</protein>
<sequence length="167" mass="18205">ASSQRERRLRGLLLCRSMRGRAQVSLLRTDQRSLQGRSGVLAGVGEREGAGRPPGLTDEKARVQRILKNQVPDPVVEFAVECAFNLSGEPKKKSAEPTTEMIAVPVTNLINYYFPNLNLSPLLQVWFDLGIGVKNLVVSRVQAMKVKAAEAPPESPESAGPGDEQKT</sequence>
<name>A0A0F9AFF0_9ZZZZ</name>
<accession>A0A0F9AFF0</accession>